<evidence type="ECO:0000313" key="2">
    <source>
        <dbReference type="EMBL" id="GAA4055205.1"/>
    </source>
</evidence>
<accession>A0ABP7UXR9</accession>
<dbReference type="RefSeq" id="WP_345059693.1">
    <property type="nucleotide sequence ID" value="NZ_BAABDK010000035.1"/>
</dbReference>
<evidence type="ECO:0000259" key="1">
    <source>
        <dbReference type="Pfam" id="PF19266"/>
    </source>
</evidence>
<name>A0ABP7UXR9_9BACT</name>
<sequence>MTLVKMLIQSYEDNTFSTKGAGKYTVFLNPESFTHTFEVAYDKTETQGQSGATAKFKAMGDEQVSFDLMFDGTGAVVGTVIDVDTEVKKLRSVTLDYQGKLHSPYYLQLSWGTLLFNCHLTKFDVSYTLFRPDGSPLRAKVSLTFVGFTDTATKAKQADNQSSDLTHHHYVQAGDTLPLLCHRIYGHSRYYLAVAAHNQLINFRRLEPGKLLQFPPLV</sequence>
<evidence type="ECO:0000313" key="3">
    <source>
        <dbReference type="Proteomes" id="UP001501469"/>
    </source>
</evidence>
<feature type="domain" description="Contractile injection system tube protein N-terminal" evidence="1">
    <location>
        <begin position="3"/>
        <end position="155"/>
    </location>
</feature>
<dbReference type="Pfam" id="PF19266">
    <property type="entry name" value="CIS_tube"/>
    <property type="match status" value="1"/>
</dbReference>
<proteinExistence type="predicted"/>
<dbReference type="EMBL" id="BAABDK010000035">
    <property type="protein sequence ID" value="GAA4055205.1"/>
    <property type="molecule type" value="Genomic_DNA"/>
</dbReference>
<keyword evidence="3" id="KW-1185">Reference proteome</keyword>
<comment type="caution">
    <text evidence="2">The sequence shown here is derived from an EMBL/GenBank/DDBJ whole genome shotgun (WGS) entry which is preliminary data.</text>
</comment>
<dbReference type="InterPro" id="IPR045361">
    <property type="entry name" value="CIS_tube_prot_N"/>
</dbReference>
<protein>
    <recommendedName>
        <fullName evidence="1">Contractile injection system tube protein N-terminal domain-containing protein</fullName>
    </recommendedName>
</protein>
<dbReference type="Proteomes" id="UP001501469">
    <property type="component" value="Unassembled WGS sequence"/>
</dbReference>
<gene>
    <name evidence="2" type="ORF">GCM10022409_47960</name>
</gene>
<organism evidence="2 3">
    <name type="scientific">Hymenobacter glaciei</name>
    <dbReference type="NCBI Taxonomy" id="877209"/>
    <lineage>
        <taxon>Bacteria</taxon>
        <taxon>Pseudomonadati</taxon>
        <taxon>Bacteroidota</taxon>
        <taxon>Cytophagia</taxon>
        <taxon>Cytophagales</taxon>
        <taxon>Hymenobacteraceae</taxon>
        <taxon>Hymenobacter</taxon>
    </lineage>
</organism>
<reference evidence="3" key="1">
    <citation type="journal article" date="2019" name="Int. J. Syst. Evol. Microbiol.">
        <title>The Global Catalogue of Microorganisms (GCM) 10K type strain sequencing project: providing services to taxonomists for standard genome sequencing and annotation.</title>
        <authorList>
            <consortium name="The Broad Institute Genomics Platform"/>
            <consortium name="The Broad Institute Genome Sequencing Center for Infectious Disease"/>
            <person name="Wu L."/>
            <person name="Ma J."/>
        </authorList>
    </citation>
    <scope>NUCLEOTIDE SEQUENCE [LARGE SCALE GENOMIC DNA]</scope>
    <source>
        <strain evidence="3">JCM 17225</strain>
    </source>
</reference>